<dbReference type="InterPro" id="IPR036259">
    <property type="entry name" value="MFS_trans_sf"/>
</dbReference>
<gene>
    <name evidence="8" type="ORF">FC23_GL000145</name>
</gene>
<evidence type="ECO:0000256" key="4">
    <source>
        <dbReference type="ARBA" id="ARBA00022989"/>
    </source>
</evidence>
<protein>
    <submittedName>
        <fullName evidence="8">Major facilitator superfamily transporter permease</fullName>
    </submittedName>
</protein>
<dbReference type="InterPro" id="IPR020846">
    <property type="entry name" value="MFS_dom"/>
</dbReference>
<evidence type="ECO:0000313" key="9">
    <source>
        <dbReference type="Proteomes" id="UP000051931"/>
    </source>
</evidence>
<dbReference type="Proteomes" id="UP000051931">
    <property type="component" value="Unassembled WGS sequence"/>
</dbReference>
<feature type="transmembrane region" description="Helical" evidence="6">
    <location>
        <begin position="163"/>
        <end position="183"/>
    </location>
</feature>
<dbReference type="PANTHER" id="PTHR23530">
    <property type="entry name" value="TRANSPORT PROTEIN-RELATED"/>
    <property type="match status" value="1"/>
</dbReference>
<dbReference type="Gene3D" id="1.20.1250.20">
    <property type="entry name" value="MFS general substrate transporter like domains"/>
    <property type="match status" value="1"/>
</dbReference>
<dbReference type="InterPro" id="IPR011701">
    <property type="entry name" value="MFS"/>
</dbReference>
<dbReference type="GO" id="GO:0022857">
    <property type="term" value="F:transmembrane transporter activity"/>
    <property type="evidence" value="ECO:0007669"/>
    <property type="project" value="InterPro"/>
</dbReference>
<evidence type="ECO:0000256" key="1">
    <source>
        <dbReference type="ARBA" id="ARBA00004651"/>
    </source>
</evidence>
<dbReference type="PROSITE" id="PS50850">
    <property type="entry name" value="MFS"/>
    <property type="match status" value="1"/>
</dbReference>
<dbReference type="AlphaFoldDB" id="A0A0R1SB06"/>
<name>A0A0R1SB06_9LACO</name>
<reference evidence="8 9" key="1">
    <citation type="journal article" date="2015" name="Genome Announc.">
        <title>Expanding the biotechnology potential of lactobacilli through comparative genomics of 213 strains and associated genera.</title>
        <authorList>
            <person name="Sun Z."/>
            <person name="Harris H.M."/>
            <person name="McCann A."/>
            <person name="Guo C."/>
            <person name="Argimon S."/>
            <person name="Zhang W."/>
            <person name="Yang X."/>
            <person name="Jeffery I.B."/>
            <person name="Cooney J.C."/>
            <person name="Kagawa T.F."/>
            <person name="Liu W."/>
            <person name="Song Y."/>
            <person name="Salvetti E."/>
            <person name="Wrobel A."/>
            <person name="Rasinkangas P."/>
            <person name="Parkhill J."/>
            <person name="Rea M.C."/>
            <person name="O'Sullivan O."/>
            <person name="Ritari J."/>
            <person name="Douillard F.P."/>
            <person name="Paul Ross R."/>
            <person name="Yang R."/>
            <person name="Briner A.E."/>
            <person name="Felis G.E."/>
            <person name="de Vos W.M."/>
            <person name="Barrangou R."/>
            <person name="Klaenhammer T.R."/>
            <person name="Caufield P.W."/>
            <person name="Cui Y."/>
            <person name="Zhang H."/>
            <person name="O'Toole P.W."/>
        </authorList>
    </citation>
    <scope>NUCLEOTIDE SEQUENCE [LARGE SCALE GENOMIC DNA]</scope>
    <source>
        <strain evidence="8 9">DSM 15354</strain>
    </source>
</reference>
<keyword evidence="3 6" id="KW-0812">Transmembrane</keyword>
<dbReference type="InterPro" id="IPR053160">
    <property type="entry name" value="MFS_DHA3_Transporter"/>
</dbReference>
<feature type="transmembrane region" description="Helical" evidence="6">
    <location>
        <begin position="337"/>
        <end position="357"/>
    </location>
</feature>
<feature type="transmembrane region" description="Helical" evidence="6">
    <location>
        <begin position="251"/>
        <end position="270"/>
    </location>
</feature>
<dbReference type="GO" id="GO:0005886">
    <property type="term" value="C:plasma membrane"/>
    <property type="evidence" value="ECO:0007669"/>
    <property type="project" value="UniProtKB-SubCell"/>
</dbReference>
<dbReference type="STRING" id="1122152.GCA_000425905_00539"/>
<feature type="domain" description="Major facilitator superfamily (MFS) profile" evidence="7">
    <location>
        <begin position="4"/>
        <end position="390"/>
    </location>
</feature>
<feature type="transmembrane region" description="Helical" evidence="6">
    <location>
        <begin position="369"/>
        <end position="389"/>
    </location>
</feature>
<accession>A0A0R1SB06</accession>
<evidence type="ECO:0000256" key="2">
    <source>
        <dbReference type="ARBA" id="ARBA00022448"/>
    </source>
</evidence>
<sequence>MKKYRNIYYLVNLLYSLGVAVWSGTIYLFMHHIGYSYGEINFFLSIFWVVTFIAEIPSGFIADHLGYLKTASISNLVRAAGLAVLALSPKNFLLLALSAFLTALGDSLMSGTLPSWIANKAALNNEKGQLGEIYSTYSLIASPFNMIVGFIGAHFLANIDLRLPLLTGATFLAVTFFILVALFKYDSQAGTQKLSFKELNVVSEVKEVITNEYQTFKFILLCLPIWFISSGPIDQWQLYFQHGKRVDSGSILVAIGIVGYIGSYIYRYLYKKKINQLFLLIFSVIFLTISIELVVMLKGSYYLALGIFMIHNLFGTFQQMIQGTLLQESIKTEKSRATIVSVCNTLDAGVSVLILSLNGYLSDYYGIGLAWQSLAIVGLVLFFGMLIYYKRGRVKQA</sequence>
<evidence type="ECO:0000256" key="5">
    <source>
        <dbReference type="ARBA" id="ARBA00023136"/>
    </source>
</evidence>
<keyword evidence="4 6" id="KW-1133">Transmembrane helix</keyword>
<dbReference type="PANTHER" id="PTHR23530:SF1">
    <property type="entry name" value="PERMEASE, MAJOR FACILITATOR SUPERFAMILY-RELATED"/>
    <property type="match status" value="1"/>
</dbReference>
<dbReference type="Pfam" id="PF07690">
    <property type="entry name" value="MFS_1"/>
    <property type="match status" value="1"/>
</dbReference>
<dbReference type="SUPFAM" id="SSF103473">
    <property type="entry name" value="MFS general substrate transporter"/>
    <property type="match status" value="1"/>
</dbReference>
<dbReference type="CDD" id="cd06174">
    <property type="entry name" value="MFS"/>
    <property type="match status" value="1"/>
</dbReference>
<dbReference type="eggNOG" id="COG2814">
    <property type="taxonomic scope" value="Bacteria"/>
</dbReference>
<dbReference type="EMBL" id="AZFB01000001">
    <property type="protein sequence ID" value="KRL63898.1"/>
    <property type="molecule type" value="Genomic_DNA"/>
</dbReference>
<keyword evidence="5 6" id="KW-0472">Membrane</keyword>
<dbReference type="PATRIC" id="fig|1122152.4.peg.146"/>
<proteinExistence type="predicted"/>
<keyword evidence="2" id="KW-0813">Transport</keyword>
<feature type="transmembrane region" description="Helical" evidence="6">
    <location>
        <begin position="218"/>
        <end position="239"/>
    </location>
</feature>
<evidence type="ECO:0000256" key="3">
    <source>
        <dbReference type="ARBA" id="ARBA00022692"/>
    </source>
</evidence>
<dbReference type="OrthoDB" id="9816124at2"/>
<feature type="transmembrane region" description="Helical" evidence="6">
    <location>
        <begin position="92"/>
        <end position="113"/>
    </location>
</feature>
<organism evidence="8 9">
    <name type="scientific">Lactobacillus psittaci DSM 15354</name>
    <dbReference type="NCBI Taxonomy" id="1122152"/>
    <lineage>
        <taxon>Bacteria</taxon>
        <taxon>Bacillati</taxon>
        <taxon>Bacillota</taxon>
        <taxon>Bacilli</taxon>
        <taxon>Lactobacillales</taxon>
        <taxon>Lactobacillaceae</taxon>
        <taxon>Lactobacillus</taxon>
    </lineage>
</organism>
<comment type="caution">
    <text evidence="8">The sequence shown here is derived from an EMBL/GenBank/DDBJ whole genome shotgun (WGS) entry which is preliminary data.</text>
</comment>
<feature type="transmembrane region" description="Helical" evidence="6">
    <location>
        <begin position="7"/>
        <end position="29"/>
    </location>
</feature>
<evidence type="ECO:0000313" key="8">
    <source>
        <dbReference type="EMBL" id="KRL63898.1"/>
    </source>
</evidence>
<dbReference type="RefSeq" id="WP_027824730.1">
    <property type="nucleotide sequence ID" value="NZ_AUEI01000004.1"/>
</dbReference>
<keyword evidence="9" id="KW-1185">Reference proteome</keyword>
<feature type="transmembrane region" description="Helical" evidence="6">
    <location>
        <begin position="35"/>
        <end position="54"/>
    </location>
</feature>
<evidence type="ECO:0000259" key="7">
    <source>
        <dbReference type="PROSITE" id="PS50850"/>
    </source>
</evidence>
<feature type="transmembrane region" description="Helical" evidence="6">
    <location>
        <begin position="277"/>
        <end position="295"/>
    </location>
</feature>
<feature type="transmembrane region" description="Helical" evidence="6">
    <location>
        <begin position="301"/>
        <end position="317"/>
    </location>
</feature>
<evidence type="ECO:0000256" key="6">
    <source>
        <dbReference type="SAM" id="Phobius"/>
    </source>
</evidence>
<comment type="subcellular location">
    <subcellularLocation>
        <location evidence="1">Cell membrane</location>
        <topology evidence="1">Multi-pass membrane protein</topology>
    </subcellularLocation>
</comment>